<feature type="region of interest" description="Disordered" evidence="3">
    <location>
        <begin position="89"/>
        <end position="111"/>
    </location>
</feature>
<dbReference type="GO" id="GO:0003723">
    <property type="term" value="F:RNA binding"/>
    <property type="evidence" value="ECO:0007669"/>
    <property type="project" value="UniProtKB-KW"/>
</dbReference>
<dbReference type="InterPro" id="IPR035979">
    <property type="entry name" value="RBD_domain_sf"/>
</dbReference>
<evidence type="ECO:0000256" key="1">
    <source>
        <dbReference type="ARBA" id="ARBA00022737"/>
    </source>
</evidence>
<dbReference type="SMART" id="SM00360">
    <property type="entry name" value="RRM"/>
    <property type="match status" value="1"/>
</dbReference>
<feature type="compositionally biased region" description="Basic and acidic residues" evidence="3">
    <location>
        <begin position="367"/>
        <end position="381"/>
    </location>
</feature>
<dbReference type="SUPFAM" id="SSF54928">
    <property type="entry name" value="RNA-binding domain, RBD"/>
    <property type="match status" value="1"/>
</dbReference>
<keyword evidence="6" id="KW-1185">Reference proteome</keyword>
<protein>
    <recommendedName>
        <fullName evidence="4">RRM domain-containing protein</fullName>
    </recommendedName>
</protein>
<feature type="compositionally biased region" description="Polar residues" evidence="3">
    <location>
        <begin position="541"/>
        <end position="551"/>
    </location>
</feature>
<proteinExistence type="predicted"/>
<feature type="region of interest" description="Disordered" evidence="3">
    <location>
        <begin position="407"/>
        <end position="430"/>
    </location>
</feature>
<evidence type="ECO:0000256" key="2">
    <source>
        <dbReference type="ARBA" id="ARBA00022884"/>
    </source>
</evidence>
<feature type="region of interest" description="Disordered" evidence="3">
    <location>
        <begin position="367"/>
        <end position="387"/>
    </location>
</feature>
<feature type="region of interest" description="Disordered" evidence="3">
    <location>
        <begin position="202"/>
        <end position="306"/>
    </location>
</feature>
<feature type="compositionally biased region" description="Polar residues" evidence="3">
    <location>
        <begin position="467"/>
        <end position="483"/>
    </location>
</feature>
<dbReference type="InterPro" id="IPR050666">
    <property type="entry name" value="ESRP"/>
</dbReference>
<feature type="compositionally biased region" description="Polar residues" evidence="3">
    <location>
        <begin position="292"/>
        <end position="303"/>
    </location>
</feature>
<dbReference type="EMBL" id="FN653117">
    <property type="protein sequence ID" value="CBY12376.1"/>
    <property type="molecule type" value="Genomic_DNA"/>
</dbReference>
<feature type="region of interest" description="Disordered" evidence="3">
    <location>
        <begin position="467"/>
        <end position="697"/>
    </location>
</feature>
<feature type="compositionally biased region" description="Basic residues" evidence="3">
    <location>
        <begin position="272"/>
        <end position="282"/>
    </location>
</feature>
<organism evidence="5 6">
    <name type="scientific">Oikopleura dioica</name>
    <name type="common">Tunicate</name>
    <dbReference type="NCBI Taxonomy" id="34765"/>
    <lineage>
        <taxon>Eukaryota</taxon>
        <taxon>Metazoa</taxon>
        <taxon>Chordata</taxon>
        <taxon>Tunicata</taxon>
        <taxon>Appendicularia</taxon>
        <taxon>Copelata</taxon>
        <taxon>Oikopleuridae</taxon>
        <taxon>Oikopleura</taxon>
    </lineage>
</organism>
<keyword evidence="1" id="KW-0677">Repeat</keyword>
<dbReference type="InterPro" id="IPR012677">
    <property type="entry name" value="Nucleotide-bd_a/b_plait_sf"/>
</dbReference>
<feature type="compositionally biased region" description="Polar residues" evidence="3">
    <location>
        <begin position="493"/>
        <end position="511"/>
    </location>
</feature>
<dbReference type="Gene3D" id="3.30.70.330">
    <property type="match status" value="1"/>
</dbReference>
<dbReference type="InterPro" id="IPR000504">
    <property type="entry name" value="RRM_dom"/>
</dbReference>
<dbReference type="InParanoid" id="E4XRG0"/>
<evidence type="ECO:0000313" key="6">
    <source>
        <dbReference type="Proteomes" id="UP000001307"/>
    </source>
</evidence>
<dbReference type="OrthoDB" id="2588702at2759"/>
<keyword evidence="2" id="KW-0694">RNA-binding</keyword>
<feature type="compositionally biased region" description="Basic and acidic residues" evidence="3">
    <location>
        <begin position="230"/>
        <end position="263"/>
    </location>
</feature>
<sequence length="697" mass="78114">MPIVRIKYFPEEGTSSDVRRFLKRIDIPDGGVHIIGGPKGFVYVRLRDREAPRKRVSSMANHYRSANGKVNHLCADLWENVDAAPVKPNYFSGNKKEDHDQEGDFDQEREPEQEINIDSQCVMLSGVASDVTKKDLVHELLKECRITKYGLYMETQENKCTGKCYIEFVDQTTRDRAIQKAHKSEFRGNTVTLEAITATDMKSRVQQHRKDLKMMEYNHRKEAKAKTKKRKEDISEREKSVKEELKERERLKQEMLKELEKTSTKQSYNSKSPKKTKKHASPSKKAASSTAIVSPSPKNTSTSSEDEGLSALFAPKGIAPKINSSTAIRPVAKIKMNLSTTSNFNDNEEESVLKRLQQEQKAIEKKSIKKELKKSSKKNEDVGSTTNSMGLMLMSNIMTNMMTLQNSNTQKTAESNPPPPPPPEPFDPPALQNEYQQQAYLQLQSQNNQSPNETRSNVVSVAQTYTPNSQHYQPPLSMSSSSHLRPPKAPRLQNPSIYQDNNPQLYRNGQSRMPAPNSHFNPYNANGDENIADMPMEGQLRSPQKSPSYHSPGSRGGGTFGRGVPRGIRPQLFSGSQGNNFARDEEKSAYGSPNYRGGGHPYRGARSNRGFRNGHSPGNHFYRGSTRGRGGAYGVQPYQKSQSGSSHKAQSNQNGFSGGQFHEQGFVPRIPGPRGGHSHRAGFQQRGRSWMGGPRFP</sequence>
<feature type="domain" description="RRM" evidence="4">
    <location>
        <begin position="121"/>
        <end position="194"/>
    </location>
</feature>
<name>E4XRG0_OIKDI</name>
<dbReference type="AlphaFoldDB" id="E4XRG0"/>
<gene>
    <name evidence="5" type="ORF">GSOID_T00001745001</name>
</gene>
<dbReference type="PANTHER" id="PTHR13976">
    <property type="entry name" value="HETEROGENEOUS NUCLEAR RIBONUCLEOPROTEIN-RELATED"/>
    <property type="match status" value="1"/>
</dbReference>
<accession>E4XRG0</accession>
<dbReference type="Proteomes" id="UP000001307">
    <property type="component" value="Unassembled WGS sequence"/>
</dbReference>
<feature type="compositionally biased region" description="Pro residues" evidence="3">
    <location>
        <begin position="416"/>
        <end position="428"/>
    </location>
</feature>
<evidence type="ECO:0000313" key="5">
    <source>
        <dbReference type="EMBL" id="CBY12376.1"/>
    </source>
</evidence>
<evidence type="ECO:0000259" key="4">
    <source>
        <dbReference type="SMART" id="SM00360"/>
    </source>
</evidence>
<feature type="compositionally biased region" description="Basic and acidic residues" evidence="3">
    <location>
        <begin position="208"/>
        <end position="220"/>
    </location>
</feature>
<evidence type="ECO:0000256" key="3">
    <source>
        <dbReference type="SAM" id="MobiDB-lite"/>
    </source>
</evidence>
<reference evidence="5 6" key="1">
    <citation type="journal article" date="2010" name="Science">
        <title>Plasticity of animal genome architecture unmasked by rapid evolution of a pelagic tunicate.</title>
        <authorList>
            <person name="Denoeud F."/>
            <person name="Henriet S."/>
            <person name="Mungpakdee S."/>
            <person name="Aury J.M."/>
            <person name="Da Silva C."/>
            <person name="Brinkmann H."/>
            <person name="Mikhaleva J."/>
            <person name="Olsen L.C."/>
            <person name="Jubin C."/>
            <person name="Canestro C."/>
            <person name="Bouquet J.M."/>
            <person name="Danks G."/>
            <person name="Poulain J."/>
            <person name="Campsteijn C."/>
            <person name="Adamski M."/>
            <person name="Cross I."/>
            <person name="Yadetie F."/>
            <person name="Muffato M."/>
            <person name="Louis A."/>
            <person name="Butcher S."/>
            <person name="Tsagkogeorga G."/>
            <person name="Konrad A."/>
            <person name="Singh S."/>
            <person name="Jensen M.F."/>
            <person name="Cong E.H."/>
            <person name="Eikeseth-Otteraa H."/>
            <person name="Noel B."/>
            <person name="Anthouard V."/>
            <person name="Porcel B.M."/>
            <person name="Kachouri-Lafond R."/>
            <person name="Nishino A."/>
            <person name="Ugolini M."/>
            <person name="Chourrout P."/>
            <person name="Nishida H."/>
            <person name="Aasland R."/>
            <person name="Huzurbazar S."/>
            <person name="Westhof E."/>
            <person name="Delsuc F."/>
            <person name="Lehrach H."/>
            <person name="Reinhardt R."/>
            <person name="Weissenbach J."/>
            <person name="Roy S.W."/>
            <person name="Artiguenave F."/>
            <person name="Postlethwait J.H."/>
            <person name="Manak J.R."/>
            <person name="Thompson E.M."/>
            <person name="Jaillon O."/>
            <person name="Du Pasquier L."/>
            <person name="Boudinot P."/>
            <person name="Liberles D.A."/>
            <person name="Volff J.N."/>
            <person name="Philippe H."/>
            <person name="Lenhard B."/>
            <person name="Roest Crollius H."/>
            <person name="Wincker P."/>
            <person name="Chourrout D."/>
        </authorList>
    </citation>
    <scope>NUCLEOTIDE SEQUENCE [LARGE SCALE GENOMIC DNA]</scope>
</reference>
<feature type="compositionally biased region" description="Polar residues" evidence="3">
    <location>
        <begin position="638"/>
        <end position="655"/>
    </location>
</feature>